<dbReference type="PANTHER" id="PTHR45896">
    <property type="entry name" value="N-ALPHA-ACETYLTRANSFERASE 30"/>
    <property type="match status" value="1"/>
</dbReference>
<dbReference type="InterPro" id="IPR044542">
    <property type="entry name" value="NAA30-like"/>
</dbReference>
<sequence>MVDQVSSPTLDSEQVWYKSYQGEEDLCYIRALIDKDLSEPYSIFTYRYFLNQWPQLCLLGFFQSECIGCIVCKMEPSKRNVLRGYIAMLAVRQDFRRRGVGMELVKRVIQRMKDSDCREVVLETEVTNKAALCLYRKLGFIRDKLLERYYLNGNDAFRLKLRLRSLQNG</sequence>
<dbReference type="InterPro" id="IPR016181">
    <property type="entry name" value="Acyl_CoA_acyltransferase"/>
</dbReference>
<evidence type="ECO:0000313" key="5">
    <source>
        <dbReference type="EMBL" id="KAK4524594.1"/>
    </source>
</evidence>
<dbReference type="CDD" id="cd04301">
    <property type="entry name" value="NAT_SF"/>
    <property type="match status" value="1"/>
</dbReference>
<dbReference type="SUPFAM" id="SSF55729">
    <property type="entry name" value="Acyl-CoA N-acyltransferases (Nat)"/>
    <property type="match status" value="1"/>
</dbReference>
<dbReference type="GO" id="GO:0004596">
    <property type="term" value="F:protein-N-terminal amino-acid acetyltransferase activity"/>
    <property type="evidence" value="ECO:0007669"/>
    <property type="project" value="InterPro"/>
</dbReference>
<keyword evidence="6" id="KW-1185">Reference proteome</keyword>
<keyword evidence="2" id="KW-0012">Acyltransferase</keyword>
<dbReference type="InterPro" id="IPR000182">
    <property type="entry name" value="GNAT_dom"/>
</dbReference>
<dbReference type="Proteomes" id="UP001300502">
    <property type="component" value="Unassembled WGS sequence"/>
</dbReference>
<dbReference type="EMBL" id="JANCYU010000024">
    <property type="protein sequence ID" value="KAK4524594.1"/>
    <property type="molecule type" value="Genomic_DNA"/>
</dbReference>
<reference evidence="5 6" key="1">
    <citation type="submission" date="2022-07" db="EMBL/GenBank/DDBJ databases">
        <title>Genome-wide signatures of adaptation to extreme environments.</title>
        <authorList>
            <person name="Cho C.H."/>
            <person name="Yoon H.S."/>
        </authorList>
    </citation>
    <scope>NUCLEOTIDE SEQUENCE [LARGE SCALE GENOMIC DNA]</scope>
    <source>
        <strain evidence="5 6">108.79 E11</strain>
    </source>
</reference>
<dbReference type="Pfam" id="PF00583">
    <property type="entry name" value="Acetyltransf_1"/>
    <property type="match status" value="1"/>
</dbReference>
<feature type="domain" description="N-acetyltransferase" evidence="4">
    <location>
        <begin position="15"/>
        <end position="164"/>
    </location>
</feature>
<protein>
    <recommendedName>
        <fullName evidence="4">N-acetyltransferase domain-containing protein</fullName>
    </recommendedName>
</protein>
<comment type="similarity">
    <text evidence="3">Belongs to the acetyltransferase family. MAK3 subfamily.</text>
</comment>
<evidence type="ECO:0000256" key="2">
    <source>
        <dbReference type="ARBA" id="ARBA00023315"/>
    </source>
</evidence>
<accession>A0AAV9IB98</accession>
<evidence type="ECO:0000259" key="4">
    <source>
        <dbReference type="PROSITE" id="PS51186"/>
    </source>
</evidence>
<dbReference type="PANTHER" id="PTHR45896:SF1">
    <property type="entry name" value="N-ALPHA-ACETYLTRANSFERASE 30"/>
    <property type="match status" value="1"/>
</dbReference>
<proteinExistence type="inferred from homology"/>
<gene>
    <name evidence="5" type="ORF">GAYE_SCF04G2495</name>
</gene>
<keyword evidence="1" id="KW-0808">Transferase</keyword>
<organism evidence="5 6">
    <name type="scientific">Galdieria yellowstonensis</name>
    <dbReference type="NCBI Taxonomy" id="3028027"/>
    <lineage>
        <taxon>Eukaryota</taxon>
        <taxon>Rhodophyta</taxon>
        <taxon>Bangiophyceae</taxon>
        <taxon>Galdieriales</taxon>
        <taxon>Galdieriaceae</taxon>
        <taxon>Galdieria</taxon>
    </lineage>
</organism>
<dbReference type="PROSITE" id="PS51186">
    <property type="entry name" value="GNAT"/>
    <property type="match status" value="1"/>
</dbReference>
<evidence type="ECO:0000313" key="6">
    <source>
        <dbReference type="Proteomes" id="UP001300502"/>
    </source>
</evidence>
<comment type="caution">
    <text evidence="5">The sequence shown here is derived from an EMBL/GenBank/DDBJ whole genome shotgun (WGS) entry which is preliminary data.</text>
</comment>
<dbReference type="AlphaFoldDB" id="A0AAV9IB98"/>
<evidence type="ECO:0000256" key="1">
    <source>
        <dbReference type="ARBA" id="ARBA00022679"/>
    </source>
</evidence>
<dbReference type="GO" id="GO:0031417">
    <property type="term" value="C:NatC complex"/>
    <property type="evidence" value="ECO:0007669"/>
    <property type="project" value="TreeGrafter"/>
</dbReference>
<dbReference type="Gene3D" id="3.40.630.30">
    <property type="match status" value="1"/>
</dbReference>
<name>A0AAV9IB98_9RHOD</name>
<evidence type="ECO:0000256" key="3">
    <source>
        <dbReference type="ARBA" id="ARBA00024025"/>
    </source>
</evidence>